<dbReference type="PROSITE" id="PS51352">
    <property type="entry name" value="THIOREDOXIN_2"/>
    <property type="match status" value="1"/>
</dbReference>
<evidence type="ECO:0000259" key="1">
    <source>
        <dbReference type="PROSITE" id="PS51352"/>
    </source>
</evidence>
<protein>
    <submittedName>
        <fullName evidence="2">TlpA family protein disulfide reductase</fullName>
    </submittedName>
</protein>
<dbReference type="Gene3D" id="3.40.30.10">
    <property type="entry name" value="Glutaredoxin"/>
    <property type="match status" value="1"/>
</dbReference>
<evidence type="ECO:0000313" key="3">
    <source>
        <dbReference type="Proteomes" id="UP000319771"/>
    </source>
</evidence>
<dbReference type="Proteomes" id="UP000319771">
    <property type="component" value="Unassembled WGS sequence"/>
</dbReference>
<dbReference type="PANTHER" id="PTHR42852">
    <property type="entry name" value="THIOL:DISULFIDE INTERCHANGE PROTEIN DSBE"/>
    <property type="match status" value="1"/>
</dbReference>
<dbReference type="PROSITE" id="PS00194">
    <property type="entry name" value="THIOREDOXIN_1"/>
    <property type="match status" value="1"/>
</dbReference>
<evidence type="ECO:0000313" key="2">
    <source>
        <dbReference type="EMBL" id="TMQ73256.1"/>
    </source>
</evidence>
<sequence>MAPEEASVRSSPPMRIASLIAPLLVIAAATAGPALAGGPDRLAPGFVVRTLDGRTFRLQTQRGNPVILDFWATWCAPCRKSLPHLARLQERHAGDGLVVLGLSVDDDDPSAVKRFGEKMGLKLRLAMADEKLLDLYGPIRLLPTTFFINRRGEVVRRTVGYLDEDTLEEYVRELY</sequence>
<comment type="caution">
    <text evidence="2">The sequence shown here is derived from an EMBL/GenBank/DDBJ whole genome shotgun (WGS) entry which is preliminary data.</text>
</comment>
<accession>A0A538UBI3</accession>
<dbReference type="GO" id="GO:0016491">
    <property type="term" value="F:oxidoreductase activity"/>
    <property type="evidence" value="ECO:0007669"/>
    <property type="project" value="InterPro"/>
</dbReference>
<dbReference type="EMBL" id="VBPB01000076">
    <property type="protein sequence ID" value="TMQ73256.1"/>
    <property type="molecule type" value="Genomic_DNA"/>
</dbReference>
<organism evidence="2 3">
    <name type="scientific">Eiseniibacteriota bacterium</name>
    <dbReference type="NCBI Taxonomy" id="2212470"/>
    <lineage>
        <taxon>Bacteria</taxon>
        <taxon>Candidatus Eiseniibacteriota</taxon>
    </lineage>
</organism>
<dbReference type="CDD" id="cd02966">
    <property type="entry name" value="TlpA_like_family"/>
    <property type="match status" value="1"/>
</dbReference>
<dbReference type="InterPro" id="IPR017937">
    <property type="entry name" value="Thioredoxin_CS"/>
</dbReference>
<dbReference type="InterPro" id="IPR013766">
    <property type="entry name" value="Thioredoxin_domain"/>
</dbReference>
<dbReference type="GO" id="GO:0016209">
    <property type="term" value="F:antioxidant activity"/>
    <property type="evidence" value="ECO:0007669"/>
    <property type="project" value="InterPro"/>
</dbReference>
<feature type="domain" description="Thioredoxin" evidence="1">
    <location>
        <begin position="37"/>
        <end position="175"/>
    </location>
</feature>
<gene>
    <name evidence="2" type="ORF">E6K81_05085</name>
</gene>
<dbReference type="InterPro" id="IPR050553">
    <property type="entry name" value="Thioredoxin_ResA/DsbE_sf"/>
</dbReference>
<dbReference type="InterPro" id="IPR036249">
    <property type="entry name" value="Thioredoxin-like_sf"/>
</dbReference>
<dbReference type="InterPro" id="IPR000866">
    <property type="entry name" value="AhpC/TSA"/>
</dbReference>
<proteinExistence type="predicted"/>
<name>A0A538UBI3_UNCEI</name>
<reference evidence="2 3" key="1">
    <citation type="journal article" date="2019" name="Nat. Microbiol.">
        <title>Mediterranean grassland soil C-N compound turnover is dependent on rainfall and depth, and is mediated by genomically divergent microorganisms.</title>
        <authorList>
            <person name="Diamond S."/>
            <person name="Andeer P.F."/>
            <person name="Li Z."/>
            <person name="Crits-Christoph A."/>
            <person name="Burstein D."/>
            <person name="Anantharaman K."/>
            <person name="Lane K.R."/>
            <person name="Thomas B.C."/>
            <person name="Pan C."/>
            <person name="Northen T.R."/>
            <person name="Banfield J.F."/>
        </authorList>
    </citation>
    <scope>NUCLEOTIDE SEQUENCE [LARGE SCALE GENOMIC DNA]</scope>
    <source>
        <strain evidence="2">WS_11</strain>
    </source>
</reference>
<dbReference type="AlphaFoldDB" id="A0A538UBI3"/>
<dbReference type="SUPFAM" id="SSF52833">
    <property type="entry name" value="Thioredoxin-like"/>
    <property type="match status" value="1"/>
</dbReference>
<dbReference type="PANTHER" id="PTHR42852:SF17">
    <property type="entry name" value="THIOREDOXIN-LIKE PROTEIN HI_1115"/>
    <property type="match status" value="1"/>
</dbReference>
<dbReference type="Pfam" id="PF00578">
    <property type="entry name" value="AhpC-TSA"/>
    <property type="match status" value="1"/>
</dbReference>